<dbReference type="GeneID" id="61749889"/>
<feature type="domain" description="FlgO" evidence="1">
    <location>
        <begin position="55"/>
        <end position="167"/>
    </location>
</feature>
<protein>
    <recommendedName>
        <fullName evidence="1">FlgO domain-containing protein</fullName>
    </recommendedName>
</protein>
<dbReference type="EMBL" id="CP032099">
    <property type="protein sequence ID" value="AXX83977.1"/>
    <property type="molecule type" value="Genomic_DNA"/>
</dbReference>
<reference evidence="2 3" key="1">
    <citation type="submission" date="2018-08" db="EMBL/GenBank/DDBJ databases">
        <title>Complete genome of the Arcobacter skirrowii type strain LMG 6621.</title>
        <authorList>
            <person name="Miller W.G."/>
            <person name="Yee E."/>
            <person name="Bono J.L."/>
        </authorList>
    </citation>
    <scope>NUCLEOTIDE SEQUENCE [LARGE SCALE GENOMIC DNA]</scope>
    <source>
        <strain evidence="2 3">CCUG 10374</strain>
    </source>
</reference>
<proteinExistence type="predicted"/>
<dbReference type="PROSITE" id="PS51257">
    <property type="entry name" value="PROKAR_LIPOPROTEIN"/>
    <property type="match status" value="1"/>
</dbReference>
<name>A0AAD0SJM9_9BACT</name>
<evidence type="ECO:0000313" key="3">
    <source>
        <dbReference type="Proteomes" id="UP000262029"/>
    </source>
</evidence>
<gene>
    <name evidence="2" type="ORF">ASKIR_0135</name>
</gene>
<sequence length="205" mass="23506">MPQLFLKKLGLILALAFFSFFLVSCSYKNPITKATNFHLMITNMVDKPSLNLSRHIYLDDVVLVSDFVNVDNLKNRSELGFLLSNMLKDTLASKNIITREVELTKEFEFGKSGLNVLTREHKKILSDEVDSRYALVGSYSITSKTLNIFIKLIELRSGNIVGSAFERTQIDDEILNLEGFLNPENQKELEKEKFLRENTRRPLVL</sequence>
<dbReference type="Proteomes" id="UP000262029">
    <property type="component" value="Chromosome"/>
</dbReference>
<dbReference type="Pfam" id="PF17680">
    <property type="entry name" value="FlgO"/>
    <property type="match status" value="1"/>
</dbReference>
<evidence type="ECO:0000259" key="1">
    <source>
        <dbReference type="Pfam" id="PF17680"/>
    </source>
</evidence>
<organism evidence="2 3">
    <name type="scientific">Aliarcobacter skirrowii CCUG 10374</name>
    <dbReference type="NCBI Taxonomy" id="1032239"/>
    <lineage>
        <taxon>Bacteria</taxon>
        <taxon>Pseudomonadati</taxon>
        <taxon>Campylobacterota</taxon>
        <taxon>Epsilonproteobacteria</taxon>
        <taxon>Campylobacterales</taxon>
        <taxon>Arcobacteraceae</taxon>
        <taxon>Aliarcobacter</taxon>
    </lineage>
</organism>
<accession>A0AAD0SJM9</accession>
<evidence type="ECO:0000313" key="2">
    <source>
        <dbReference type="EMBL" id="AXX83977.1"/>
    </source>
</evidence>
<dbReference type="RefSeq" id="WP_164698902.1">
    <property type="nucleotide sequence ID" value="NZ_CP032099.1"/>
</dbReference>
<dbReference type="AlphaFoldDB" id="A0AAD0SJM9"/>
<dbReference type="InterPro" id="IPR041215">
    <property type="entry name" value="FlgO_dom"/>
</dbReference>